<sequence length="252" mass="27746">MFKYITSMLGFALDTTFDIPPGLRGGIGNRRPNQAADCRGWTRPDDAVRLRLSDDRIVRIFGHRAEDDLRLDQIQIPLRHFGNTGRPLLYMRGDVPAYVRYVMGDDWHCLLRLDHHTHEGRIFRDGEVILRPDATKGGAATDGNAGAAHVPVEEENERAHSLRVLWGSSITASTATNECGWRDDFHLVLAGSNGYVKKAPPPSYSDFTGPTELGGSISAPLSSAGQNTYTGFYIASNTPLVIQTANPLPMLM</sequence>
<dbReference type="PANTHER" id="PTHR36578:SF2">
    <property type="entry name" value="PA14 DOMAIN-CONTAINING PROTEIN"/>
    <property type="match status" value="1"/>
</dbReference>
<dbReference type="PANTHER" id="PTHR36578">
    <property type="entry name" value="CHROMOSOME 15, WHOLE GENOME SHOTGUN SEQUENCE"/>
    <property type="match status" value="1"/>
</dbReference>
<evidence type="ECO:0000313" key="2">
    <source>
        <dbReference type="Proteomes" id="UP001324427"/>
    </source>
</evidence>
<keyword evidence="2" id="KW-1185">Reference proteome</keyword>
<dbReference type="Proteomes" id="UP001324427">
    <property type="component" value="Unassembled WGS sequence"/>
</dbReference>
<protein>
    <submittedName>
        <fullName evidence="1">Uncharacterized protein</fullName>
    </submittedName>
</protein>
<reference evidence="1 2" key="1">
    <citation type="submission" date="2021-11" db="EMBL/GenBank/DDBJ databases">
        <title>Black yeast isolated from Biological Soil Crust.</title>
        <authorList>
            <person name="Kurbessoian T."/>
        </authorList>
    </citation>
    <scope>NUCLEOTIDE SEQUENCE [LARGE SCALE GENOMIC DNA]</scope>
    <source>
        <strain evidence="1 2">CCFEE 5522</strain>
    </source>
</reference>
<name>A0AAV9JUA7_9PEZI</name>
<dbReference type="EMBL" id="JAVFHQ010000007">
    <property type="protein sequence ID" value="KAK4548581.1"/>
    <property type="molecule type" value="Genomic_DNA"/>
</dbReference>
<accession>A0AAV9JUA7</accession>
<organism evidence="1 2">
    <name type="scientific">Oleoguttula mirabilis</name>
    <dbReference type="NCBI Taxonomy" id="1507867"/>
    <lineage>
        <taxon>Eukaryota</taxon>
        <taxon>Fungi</taxon>
        <taxon>Dikarya</taxon>
        <taxon>Ascomycota</taxon>
        <taxon>Pezizomycotina</taxon>
        <taxon>Dothideomycetes</taxon>
        <taxon>Dothideomycetidae</taxon>
        <taxon>Mycosphaerellales</taxon>
        <taxon>Teratosphaeriaceae</taxon>
        <taxon>Oleoguttula</taxon>
    </lineage>
</organism>
<dbReference type="AlphaFoldDB" id="A0AAV9JUA7"/>
<proteinExistence type="predicted"/>
<gene>
    <name evidence="1" type="ORF">LTR36_009491</name>
</gene>
<evidence type="ECO:0000313" key="1">
    <source>
        <dbReference type="EMBL" id="KAK4548581.1"/>
    </source>
</evidence>
<comment type="caution">
    <text evidence="1">The sequence shown here is derived from an EMBL/GenBank/DDBJ whole genome shotgun (WGS) entry which is preliminary data.</text>
</comment>